<name>A0A2T6B919_9RHOB</name>
<feature type="transmembrane region" description="Helical" evidence="2">
    <location>
        <begin position="128"/>
        <end position="150"/>
    </location>
</feature>
<protein>
    <submittedName>
        <fullName evidence="3">Uncharacterized protein DUF1523</fullName>
    </submittedName>
</protein>
<evidence type="ECO:0000313" key="3">
    <source>
        <dbReference type="EMBL" id="PTX52567.1"/>
    </source>
</evidence>
<feature type="compositionally biased region" description="Basic and acidic residues" evidence="1">
    <location>
        <begin position="164"/>
        <end position="176"/>
    </location>
</feature>
<dbReference type="InterPro" id="IPR011088">
    <property type="entry name" value="Phage_phiNM3_A0EWY4"/>
</dbReference>
<keyword evidence="2" id="KW-1133">Transmembrane helix</keyword>
<feature type="compositionally biased region" description="Gly residues" evidence="1">
    <location>
        <begin position="195"/>
        <end position="213"/>
    </location>
</feature>
<keyword evidence="2" id="KW-0812">Transmembrane</keyword>
<dbReference type="EMBL" id="QBKP01000002">
    <property type="protein sequence ID" value="PTX52567.1"/>
    <property type="molecule type" value="Genomic_DNA"/>
</dbReference>
<feature type="region of interest" description="Disordered" evidence="1">
    <location>
        <begin position="155"/>
        <end position="213"/>
    </location>
</feature>
<comment type="caution">
    <text evidence="3">The sequence shown here is derived from an EMBL/GenBank/DDBJ whole genome shotgun (WGS) entry which is preliminary data.</text>
</comment>
<accession>A0A2T6B919</accession>
<evidence type="ECO:0000256" key="2">
    <source>
        <dbReference type="SAM" id="Phobius"/>
    </source>
</evidence>
<proteinExistence type="predicted"/>
<dbReference type="Pfam" id="PF07509">
    <property type="entry name" value="DUF1523"/>
    <property type="match status" value="1"/>
</dbReference>
<dbReference type="RefSeq" id="WP_108127984.1">
    <property type="nucleotide sequence ID" value="NZ_QBKP01000002.1"/>
</dbReference>
<dbReference type="AlphaFoldDB" id="A0A2T6B919"/>
<organism evidence="3 4">
    <name type="scientific">Gemmobacter caeni</name>
    <dbReference type="NCBI Taxonomy" id="589035"/>
    <lineage>
        <taxon>Bacteria</taxon>
        <taxon>Pseudomonadati</taxon>
        <taxon>Pseudomonadota</taxon>
        <taxon>Alphaproteobacteria</taxon>
        <taxon>Rhodobacterales</taxon>
        <taxon>Paracoccaceae</taxon>
        <taxon>Gemmobacter</taxon>
    </lineage>
</organism>
<sequence>MRKLILGSVGAFLLVCATGLHYAVPRVSVVQVVGVEVKRADAGGGTRDVYMIQSLSRDGSAVRVFRNEDAPVYLKFNAADLQTRAAAFARGVTPPTVAVRHYGWRIPFLSVFPNALSIREVPADYRHVPVLAITLYAGLFALPLIAWRLLPGRRRPAPTAPARSRPESVRRSDPADPGRQSDWFDTDHPVQTGRSDGGSEGPSGGSDAGGGDA</sequence>
<dbReference type="OrthoDB" id="5354324at2"/>
<keyword evidence="4" id="KW-1185">Reference proteome</keyword>
<keyword evidence="2" id="KW-0472">Membrane</keyword>
<evidence type="ECO:0000313" key="4">
    <source>
        <dbReference type="Proteomes" id="UP000244224"/>
    </source>
</evidence>
<dbReference type="Proteomes" id="UP000244224">
    <property type="component" value="Unassembled WGS sequence"/>
</dbReference>
<reference evidence="3 4" key="1">
    <citation type="submission" date="2018-04" db="EMBL/GenBank/DDBJ databases">
        <title>Genomic Encyclopedia of Archaeal and Bacterial Type Strains, Phase II (KMG-II): from individual species to whole genera.</title>
        <authorList>
            <person name="Goeker M."/>
        </authorList>
    </citation>
    <scope>NUCLEOTIDE SEQUENCE [LARGE SCALE GENOMIC DNA]</scope>
    <source>
        <strain evidence="3 4">DSM 21823</strain>
    </source>
</reference>
<evidence type="ECO:0000256" key="1">
    <source>
        <dbReference type="SAM" id="MobiDB-lite"/>
    </source>
</evidence>
<gene>
    <name evidence="3" type="ORF">C8N34_102347</name>
</gene>